<dbReference type="GO" id="GO:0016787">
    <property type="term" value="F:hydrolase activity"/>
    <property type="evidence" value="ECO:0007669"/>
    <property type="project" value="UniProtKB-KW"/>
</dbReference>
<dbReference type="Gene3D" id="3.40.50.1820">
    <property type="entry name" value="alpha/beta hydrolase"/>
    <property type="match status" value="1"/>
</dbReference>
<dbReference type="SUPFAM" id="SSF53474">
    <property type="entry name" value="alpha/beta-Hydrolases"/>
    <property type="match status" value="1"/>
</dbReference>
<dbReference type="OrthoDB" id="9788260at2"/>
<name>A0A6I4T5M3_9SPHN</name>
<protein>
    <submittedName>
        <fullName evidence="3">Alpha/beta fold hydrolase</fullName>
    </submittedName>
</protein>
<proteinExistence type="predicted"/>
<dbReference type="InterPro" id="IPR029058">
    <property type="entry name" value="AB_hydrolase_fold"/>
</dbReference>
<evidence type="ECO:0000256" key="1">
    <source>
        <dbReference type="SAM" id="MobiDB-lite"/>
    </source>
</evidence>
<feature type="domain" description="Serine aminopeptidase S33" evidence="2">
    <location>
        <begin position="46"/>
        <end position="301"/>
    </location>
</feature>
<dbReference type="Pfam" id="PF12146">
    <property type="entry name" value="Hydrolase_4"/>
    <property type="match status" value="1"/>
</dbReference>
<dbReference type="PANTHER" id="PTHR11614">
    <property type="entry name" value="PHOSPHOLIPASE-RELATED"/>
    <property type="match status" value="1"/>
</dbReference>
<accession>A0A6I4T5M3</accession>
<keyword evidence="4" id="KW-1185">Reference proteome</keyword>
<evidence type="ECO:0000313" key="3">
    <source>
        <dbReference type="EMBL" id="MXO66504.1"/>
    </source>
</evidence>
<keyword evidence="3" id="KW-0378">Hydrolase</keyword>
<feature type="region of interest" description="Disordered" evidence="1">
    <location>
        <begin position="1"/>
        <end position="23"/>
    </location>
</feature>
<dbReference type="EMBL" id="WTYT01000005">
    <property type="protein sequence ID" value="MXO66504.1"/>
    <property type="molecule type" value="Genomic_DNA"/>
</dbReference>
<reference evidence="3 4" key="1">
    <citation type="submission" date="2019-12" db="EMBL/GenBank/DDBJ databases">
        <title>Genomic-based taxomic classification of the family Erythrobacteraceae.</title>
        <authorList>
            <person name="Xu L."/>
        </authorList>
    </citation>
    <scope>NUCLEOTIDE SEQUENCE [LARGE SCALE GENOMIC DNA]</scope>
    <source>
        <strain evidence="3 4">LMG 29518</strain>
    </source>
</reference>
<dbReference type="Proteomes" id="UP000438476">
    <property type="component" value="Unassembled WGS sequence"/>
</dbReference>
<dbReference type="RefSeq" id="WP_160736944.1">
    <property type="nucleotide sequence ID" value="NZ_WTYT01000005.1"/>
</dbReference>
<dbReference type="InterPro" id="IPR051044">
    <property type="entry name" value="MAG_DAG_Lipase"/>
</dbReference>
<evidence type="ECO:0000259" key="2">
    <source>
        <dbReference type="Pfam" id="PF12146"/>
    </source>
</evidence>
<dbReference type="InterPro" id="IPR022742">
    <property type="entry name" value="Hydrolase_4"/>
</dbReference>
<comment type="caution">
    <text evidence="3">The sequence shown here is derived from an EMBL/GenBank/DDBJ whole genome shotgun (WGS) entry which is preliminary data.</text>
</comment>
<dbReference type="AlphaFoldDB" id="A0A6I4T5M3"/>
<gene>
    <name evidence="3" type="ORF">GRI91_12110</name>
</gene>
<organism evidence="3 4">
    <name type="scientific">Altericroceibacterium endophyticum</name>
    <dbReference type="NCBI Taxonomy" id="1808508"/>
    <lineage>
        <taxon>Bacteria</taxon>
        <taxon>Pseudomonadati</taxon>
        <taxon>Pseudomonadota</taxon>
        <taxon>Alphaproteobacteria</taxon>
        <taxon>Sphingomonadales</taxon>
        <taxon>Erythrobacteraceae</taxon>
        <taxon>Altericroceibacterium</taxon>
    </lineage>
</organism>
<sequence length="321" mass="36334">MAAPLSSDRASFDPREIPQDVSETRWQAPDGHSIRLIEWPQQVGQKGTLLFLPGRGDAYEKYLEACDHWARNGWHVVSTDWRGQGASGRFGKDAYTGHIADFAIWLDDLAALWQAKVAGQPGAHILLGHSMGGHLAMRAVGEGRVAPDGLILSAPMAGLLPEKVPLPILHAIAKFMSRIGDDRRPAWKWSEKPGAFPEARSMLLTHDHERYRDEQWWREARPEIVMGPGSWRWVERALASIRVLEQPGFLEKITIPVFLFGTRADRLVSFRALERAAQRLPNCETLFFGEEARHEILREVDPVRHLALERIDNFLDRITQP</sequence>
<evidence type="ECO:0000313" key="4">
    <source>
        <dbReference type="Proteomes" id="UP000438476"/>
    </source>
</evidence>